<organism evidence="1 2">
    <name type="scientific">Bradyrhizobium ontarionense</name>
    <dbReference type="NCBI Taxonomy" id="2898149"/>
    <lineage>
        <taxon>Bacteria</taxon>
        <taxon>Pseudomonadati</taxon>
        <taxon>Pseudomonadota</taxon>
        <taxon>Alphaproteobacteria</taxon>
        <taxon>Hyphomicrobiales</taxon>
        <taxon>Nitrobacteraceae</taxon>
        <taxon>Bradyrhizobium</taxon>
    </lineage>
</organism>
<reference evidence="1" key="1">
    <citation type="journal article" date="2024" name="Antonie Van Leeuwenhoek">
        <title>Bradyrhizobium ontarionense sp. nov., a novel bacterial symbiont isolated from Aeschynomene indica (Indian jointvetch), harbours photosynthesis, nitrogen fixation and nitrous oxide (N2O) reductase genes.</title>
        <authorList>
            <person name="Bromfield E.S.P."/>
            <person name="Cloutier S."/>
        </authorList>
    </citation>
    <scope>NUCLEOTIDE SEQUENCE</scope>
    <source>
        <strain evidence="1">A19</strain>
    </source>
</reference>
<dbReference type="EMBL" id="CP088156">
    <property type="protein sequence ID" value="UFZ02672.1"/>
    <property type="molecule type" value="Genomic_DNA"/>
</dbReference>
<evidence type="ECO:0000313" key="1">
    <source>
        <dbReference type="EMBL" id="UFZ02672.1"/>
    </source>
</evidence>
<dbReference type="RefSeq" id="WP_231318458.1">
    <property type="nucleotide sequence ID" value="NZ_CP088156.1"/>
</dbReference>
<gene>
    <name evidence="1" type="ORF">LQG66_25810</name>
</gene>
<dbReference type="Proteomes" id="UP001431010">
    <property type="component" value="Chromosome"/>
</dbReference>
<name>A0ABY3R6J6_9BRAD</name>
<protein>
    <recommendedName>
        <fullName evidence="3">DNA2/NAM7 helicase helicase domain-containing protein</fullName>
    </recommendedName>
</protein>
<accession>A0ABY3R6J6</accession>
<proteinExistence type="predicted"/>
<keyword evidence="2" id="KW-1185">Reference proteome</keyword>
<evidence type="ECO:0000313" key="2">
    <source>
        <dbReference type="Proteomes" id="UP001431010"/>
    </source>
</evidence>
<evidence type="ECO:0008006" key="3">
    <source>
        <dbReference type="Google" id="ProtNLM"/>
    </source>
</evidence>
<sequence length="1161" mass="126880">MNRLSHSAFGVERVHDLLELLTDVARLQSDGSRQPGGHDGAGTEDLVLTAQELEALPGVVVNTYDADGPIWLAIELAASAKPPPLDVDLHGWVSVSSNPDRSPVIADRNIITVSESEKDFLISSGRASLDSFRAVEPDTRALPAFTLSIEPTDRPDIVERIDRYVTGVWAAWADAERRVRRNLEIHRRLRDIGAQVRTSFHGEVVWGLVGLTEGNAGHPVSLPLIEHPIDIEVSDRADGEIRVRPCLAGPRINRDAIAMLRPDKSEMLCEAAGRMLDALSQSGELSPFKTNDLAPVVTFVASQLHHEATAAGNDELASSTAIDTDRWVLRARPRAMFPALRDVELLRQARMRAGGGRCCLSSMADVLLGAFPRAPRGRQLRLSRNIGEPVVSTSQPEADAADLFFPFPSQPGLAAVVRQLAVSDGAMLDTAKGGQRTLAIANLICHYLAMGMRVLVVSSRNDALLGLYETVPQTVRDFTTCLIGSDDAVLRKAGALAARLQSQLNRDDLQDSVTEISRLERNVVTTHSELAQLDDEIGDLVSDDLRDVIGAAETEKPYEALTKLLSGGHDHTWFADRPSRIIGPQDPLVVAVVAAQEARRRTADKLRHLAETLPDITCLPDGRAVARLHQDLLGSCSPENGGGDGEELAHRAIALMGASGAGRLAEDIEALIAARRVLLDEPWLTRVSPLADDEGESDRASIIISWARAASLLVARRAELGARAVDVPDEALDDDALIDAVDRLSAGDQGLAVSLSLGRRSRRSLKTIRIAGRPPAEVADWVSVRDHLVWRRDFRELHATWRSLARELGAPPLDGDLVVTAETLERIARFIEVGVVSAAMAIRRVRKALSVLVISDDMLEDTKQLGKLGEALRATLARMSARQRELTGLKELFSGEGELAVAGRVDILSRIGVDDIPPCEIERRWDALRDRIRALSDCGPDFEFIEAAAVMAAERGAPAFARLLRSEPARSDRDPVLDRDWRMAWNHAVLMQAGVLDRHRLLAELSTQRAQLEKRSGELMGEVIGARMRFALMQSKGEQARARCLSLPTQCESLRAPIPDRRRAVSGSRHARRYRRASRTSLVTCFRAGVSPSCWRPRSAASICSSWMARLNRTWMGSWRCRAPGRSCSLITTSGHSWMARSVSNAGSRRVAEICRGCLPS</sequence>